<accession>A0A316FMQ6</accession>
<gene>
    <name evidence="5" type="ORF">BC793_104138</name>
</gene>
<protein>
    <recommendedName>
        <fullName evidence="7">Phage resistance protein</fullName>
    </recommendedName>
</protein>
<evidence type="ECO:0000256" key="1">
    <source>
        <dbReference type="SAM" id="MobiDB-lite"/>
    </source>
</evidence>
<organism evidence="5 6">
    <name type="scientific">Actinoplanes xinjiangensis</name>
    <dbReference type="NCBI Taxonomy" id="512350"/>
    <lineage>
        <taxon>Bacteria</taxon>
        <taxon>Bacillati</taxon>
        <taxon>Actinomycetota</taxon>
        <taxon>Actinomycetes</taxon>
        <taxon>Micromonosporales</taxon>
        <taxon>Micromonosporaceae</taxon>
        <taxon>Actinoplanes</taxon>
    </lineage>
</organism>
<dbReference type="InterPro" id="IPR058748">
    <property type="entry name" value="PglY_5th"/>
</dbReference>
<feature type="domain" description="ATPase PglY 5th" evidence="3">
    <location>
        <begin position="850"/>
        <end position="955"/>
    </location>
</feature>
<dbReference type="Proteomes" id="UP000245697">
    <property type="component" value="Unassembled WGS sequence"/>
</dbReference>
<dbReference type="Pfam" id="PF19557">
    <property type="entry name" value="DUF6079_1st"/>
    <property type="match status" value="1"/>
</dbReference>
<evidence type="ECO:0000259" key="2">
    <source>
        <dbReference type="Pfam" id="PF19557"/>
    </source>
</evidence>
<dbReference type="Pfam" id="PF26382">
    <property type="entry name" value="BREX_PglY_6th"/>
    <property type="match status" value="1"/>
</dbReference>
<reference evidence="5 6" key="1">
    <citation type="submission" date="2018-05" db="EMBL/GenBank/DDBJ databases">
        <title>Genomic Encyclopedia of Archaeal and Bacterial Type Strains, Phase II (KMG-II): from individual species to whole genera.</title>
        <authorList>
            <person name="Goeker M."/>
        </authorList>
    </citation>
    <scope>NUCLEOTIDE SEQUENCE [LARGE SCALE GENOMIC DNA]</scope>
    <source>
        <strain evidence="5 6">DSM 45184</strain>
    </source>
</reference>
<dbReference type="RefSeq" id="WP_109591754.1">
    <property type="nucleotide sequence ID" value="NZ_BONA01000025.1"/>
</dbReference>
<feature type="domain" description="ATPase PglY C-terminal" evidence="4">
    <location>
        <begin position="999"/>
        <end position="1174"/>
    </location>
</feature>
<dbReference type="OrthoDB" id="3201900at2"/>
<dbReference type="InterPro" id="IPR058747">
    <property type="entry name" value="PglY_C"/>
</dbReference>
<proteinExistence type="predicted"/>
<name>A0A316FMQ6_9ACTN</name>
<evidence type="ECO:0000259" key="4">
    <source>
        <dbReference type="Pfam" id="PF26382"/>
    </source>
</evidence>
<sequence>MSILLRDIIKIPETAGADDYVLRLTEGVGSGRLARTIDDYVVTDQLAEAFDSALSLVVSALRDDQSRAAFLSGSFGSGKSHFMAVLYALLGHDAKARGKEELQPAVARHDSAIEGKKFLRLAFHFLDARSIDETILGGYVAQIQALHPGCDLPAVHRSDAVLQDGEALRLRLGDDTFFAGLNGGGDVWSGVLEGGAWNADRYDRARAAAFADEERTKLVSALVRHYFTAFTSTAEFVPLDEGLSAISEHAKDLGYDAVVLFLDELVLWLSFSVRDRQFFGREAQKITKLVESGFGGRAIPLISFVARQLDLKRYFADVGGGVGAEQEALDNAFRHQEGRFLTIKLGDDNLPYVAEKRLLQPHNEAAREVLNDAFRQLDRRPEVWDVLLDGVNADDSHRGSDQEAFRRTYPFSPALVSTLRTLASAMQRDRTALKVMQQLLVRRRDYLTVDDVVPVGDVFELVVDGNQALTPEMAGRFKNARALYDDKLRPLLLREHKLTETDVAGLPLGHAFHADDRLVKTLVLSAVAPEVPALKELTGSRLAALNHGSITAPAFRGREGSLVVTKVRRWSAEVPELHITGDTRNPVIRVRIAEVDYESIVEKAKGEDNDGRQRETLKRLVWDALALDDIDGDAFGVSRQQRVWRGSRREVEVVFGNIRDRAWLTDGVFEAGPDTWRFVVDYPFDADGRSALEDLNRIEELKGRVVSRTVVWVPHFLGAERRRDLGRLVILDWLLGGSGDRWTTHANHLAEADRVQARIILETQRDALRQRLRQAIQEAYGAAAPTPGTLETVEGHDRVLFSLNPEFNPTAPIGHDLAAAFSDLIDKAFVAVFPGHPRFEPEDREVRTNELTAVLQAVEAARQDPDGRVFIDSAKREAVRRVGNPLGVGHMGETHFLFGADRFRWDMQLATAMGRDGLAPGDPVDVKRLRSWITAVTPPAGLRPEIVDLVVCAWATLHSRAWYRYGTALASAPQPGSLSPEMELRPEPLPSTDDWKLAVERVGHLFGVFGNPYLTGQSVTELTEAVSAATRQSMGAAGALVASLDGVYRRLEIDATAGTGRLATARAAASLLTAFDTAGDRVQVVEVLARHELPTTLQALSRSLTSAAKLVDFIKGFAWDRLRPVQEASTGTDDRSIAARNIVERLRTAVIAEELAQSLQSALQRAEDEAFKWAIGPKPPVDPPVDPPTKPSVKGGRRSIASAADLDAALAEIRDFAEKAKRNIVVEWREQP</sequence>
<keyword evidence="6" id="KW-1185">Reference proteome</keyword>
<evidence type="ECO:0008006" key="7">
    <source>
        <dbReference type="Google" id="ProtNLM"/>
    </source>
</evidence>
<evidence type="ECO:0000313" key="6">
    <source>
        <dbReference type="Proteomes" id="UP000245697"/>
    </source>
</evidence>
<dbReference type="Pfam" id="PF26381">
    <property type="entry name" value="BREX_PglY_5th"/>
    <property type="match status" value="1"/>
</dbReference>
<feature type="region of interest" description="Disordered" evidence="1">
    <location>
        <begin position="1176"/>
        <end position="1198"/>
    </location>
</feature>
<comment type="caution">
    <text evidence="5">The sequence shown here is derived from an EMBL/GenBank/DDBJ whole genome shotgun (WGS) entry which is preliminary data.</text>
</comment>
<dbReference type="InterPro" id="IPR045725">
    <property type="entry name" value="DUF6079_N"/>
</dbReference>
<evidence type="ECO:0000313" key="5">
    <source>
        <dbReference type="EMBL" id="PWK49465.1"/>
    </source>
</evidence>
<evidence type="ECO:0000259" key="3">
    <source>
        <dbReference type="Pfam" id="PF26381"/>
    </source>
</evidence>
<feature type="compositionally biased region" description="Pro residues" evidence="1">
    <location>
        <begin position="1177"/>
        <end position="1190"/>
    </location>
</feature>
<feature type="domain" description="DUF6079" evidence="2">
    <location>
        <begin position="36"/>
        <end position="115"/>
    </location>
</feature>
<dbReference type="AlphaFoldDB" id="A0A316FMQ6"/>
<dbReference type="EMBL" id="QGGR01000004">
    <property type="protein sequence ID" value="PWK49465.1"/>
    <property type="molecule type" value="Genomic_DNA"/>
</dbReference>